<dbReference type="GO" id="GO:0046872">
    <property type="term" value="F:metal ion binding"/>
    <property type="evidence" value="ECO:0007669"/>
    <property type="project" value="InterPro"/>
</dbReference>
<evidence type="ECO:0000313" key="3">
    <source>
        <dbReference type="EMBL" id="OZJ02503.1"/>
    </source>
</evidence>
<dbReference type="PROSITE" id="PS50846">
    <property type="entry name" value="HMA_2"/>
    <property type="match status" value="1"/>
</dbReference>
<feature type="transmembrane region" description="Helical" evidence="1">
    <location>
        <begin position="12"/>
        <end position="34"/>
    </location>
</feature>
<keyword evidence="4" id="KW-1185">Reference proteome</keyword>
<dbReference type="CDD" id="cd00371">
    <property type="entry name" value="HMA"/>
    <property type="match status" value="1"/>
</dbReference>
<dbReference type="Proteomes" id="UP000242875">
    <property type="component" value="Unassembled WGS sequence"/>
</dbReference>
<keyword evidence="1" id="KW-0812">Transmembrane</keyword>
<dbReference type="Gene3D" id="3.30.70.100">
    <property type="match status" value="1"/>
</dbReference>
<organism evidence="3 4">
    <name type="scientific">Bifiguratus adelaidae</name>
    <dbReference type="NCBI Taxonomy" id="1938954"/>
    <lineage>
        <taxon>Eukaryota</taxon>
        <taxon>Fungi</taxon>
        <taxon>Fungi incertae sedis</taxon>
        <taxon>Mucoromycota</taxon>
        <taxon>Mucoromycotina</taxon>
        <taxon>Endogonomycetes</taxon>
        <taxon>Endogonales</taxon>
        <taxon>Endogonales incertae sedis</taxon>
        <taxon>Bifiguratus</taxon>
    </lineage>
</organism>
<keyword evidence="1" id="KW-1133">Transmembrane helix</keyword>
<feature type="transmembrane region" description="Helical" evidence="1">
    <location>
        <begin position="46"/>
        <end position="63"/>
    </location>
</feature>
<gene>
    <name evidence="3" type="ORF">BZG36_04841</name>
</gene>
<name>A0A261XVX8_9FUNG</name>
<dbReference type="SUPFAM" id="SSF55008">
    <property type="entry name" value="HMA, heavy metal-associated domain"/>
    <property type="match status" value="1"/>
</dbReference>
<evidence type="ECO:0000313" key="4">
    <source>
        <dbReference type="Proteomes" id="UP000242875"/>
    </source>
</evidence>
<comment type="caution">
    <text evidence="3">The sequence shown here is derived from an EMBL/GenBank/DDBJ whole genome shotgun (WGS) entry which is preliminary data.</text>
</comment>
<evidence type="ECO:0000256" key="1">
    <source>
        <dbReference type="SAM" id="Phobius"/>
    </source>
</evidence>
<proteinExistence type="predicted"/>
<dbReference type="EMBL" id="MVBO01000147">
    <property type="protein sequence ID" value="OZJ02503.1"/>
    <property type="molecule type" value="Genomic_DNA"/>
</dbReference>
<evidence type="ECO:0000259" key="2">
    <source>
        <dbReference type="PROSITE" id="PS50846"/>
    </source>
</evidence>
<dbReference type="Pfam" id="PF00403">
    <property type="entry name" value="HMA"/>
    <property type="match status" value="1"/>
</dbReference>
<dbReference type="InterPro" id="IPR006121">
    <property type="entry name" value="HMA_dom"/>
</dbReference>
<sequence length="191" mass="21130">MSLLYIRPQQYYSPILLALLSSSCCVIQLVLNLFSIGCAGLSVLTPYRWIFTALLVLSLYRILSTPPRLSKSKVLVVLVALLLALSPEMVRTWNEGGLVVGSGAARLTRFSSLWNRGKVETPQQQQHVLAIEGMKCDACANRIKRQLQALPGVSAAKVFQSNGSAVVMMSDNAIHELESWTRSMNDQSDYR</sequence>
<dbReference type="OrthoDB" id="689350at2759"/>
<protein>
    <recommendedName>
        <fullName evidence="2">HMA domain-containing protein</fullName>
    </recommendedName>
</protein>
<dbReference type="PROSITE" id="PS51257">
    <property type="entry name" value="PROKAR_LIPOPROTEIN"/>
    <property type="match status" value="1"/>
</dbReference>
<dbReference type="AlphaFoldDB" id="A0A261XVX8"/>
<feature type="domain" description="HMA" evidence="2">
    <location>
        <begin position="125"/>
        <end position="191"/>
    </location>
</feature>
<keyword evidence="1" id="KW-0472">Membrane</keyword>
<reference evidence="3 4" key="1">
    <citation type="journal article" date="2017" name="Mycologia">
        <title>Bifiguratus adelaidae, gen. et sp. nov., a new member of Mucoromycotina in endophytic and soil-dwelling habitats.</title>
        <authorList>
            <person name="Torres-Cruz T.J."/>
            <person name="Billingsley Tobias T.L."/>
            <person name="Almatruk M."/>
            <person name="Hesse C."/>
            <person name="Kuske C.R."/>
            <person name="Desiro A."/>
            <person name="Benucci G.M."/>
            <person name="Bonito G."/>
            <person name="Stajich J.E."/>
            <person name="Dunlap C."/>
            <person name="Arnold A.E."/>
            <person name="Porras-Alfaro A."/>
        </authorList>
    </citation>
    <scope>NUCLEOTIDE SEQUENCE [LARGE SCALE GENOMIC DNA]</scope>
    <source>
        <strain evidence="3 4">AZ0501</strain>
    </source>
</reference>
<dbReference type="InterPro" id="IPR036163">
    <property type="entry name" value="HMA_dom_sf"/>
</dbReference>
<accession>A0A261XVX8</accession>
<feature type="non-terminal residue" evidence="3">
    <location>
        <position position="191"/>
    </location>
</feature>